<proteinExistence type="predicted"/>
<sequence length="98" mass="11286">MRYSILLIHPIRPGTHFTVEQNEEAFWWRNKSLALAWQSCLFFFMGSLDRPSQSNALPLSHLPTVRMRKVQILGGSLGDGDWYQSKQSYTLFGKVLPS</sequence>
<comment type="caution">
    <text evidence="1">The sequence shown here is derived from an EMBL/GenBank/DDBJ whole genome shotgun (WGS) entry which is preliminary data.</text>
</comment>
<reference evidence="1" key="1">
    <citation type="journal article" date="2023" name="G3 (Bethesda)">
        <title>A reference genome for the long-term kleptoplast-retaining sea slug Elysia crispata morphotype clarki.</title>
        <authorList>
            <person name="Eastman K.E."/>
            <person name="Pendleton A.L."/>
            <person name="Shaikh M.A."/>
            <person name="Suttiyut T."/>
            <person name="Ogas R."/>
            <person name="Tomko P."/>
            <person name="Gavelis G."/>
            <person name="Widhalm J.R."/>
            <person name="Wisecaver J.H."/>
        </authorList>
    </citation>
    <scope>NUCLEOTIDE SEQUENCE</scope>
    <source>
        <strain evidence="1">ECLA1</strain>
    </source>
</reference>
<organism evidence="1 2">
    <name type="scientific">Elysia crispata</name>
    <name type="common">lettuce slug</name>
    <dbReference type="NCBI Taxonomy" id="231223"/>
    <lineage>
        <taxon>Eukaryota</taxon>
        <taxon>Metazoa</taxon>
        <taxon>Spiralia</taxon>
        <taxon>Lophotrochozoa</taxon>
        <taxon>Mollusca</taxon>
        <taxon>Gastropoda</taxon>
        <taxon>Heterobranchia</taxon>
        <taxon>Euthyneura</taxon>
        <taxon>Panpulmonata</taxon>
        <taxon>Sacoglossa</taxon>
        <taxon>Placobranchoidea</taxon>
        <taxon>Plakobranchidae</taxon>
        <taxon>Elysia</taxon>
    </lineage>
</organism>
<protein>
    <submittedName>
        <fullName evidence="1">Uncharacterized protein</fullName>
    </submittedName>
</protein>
<name>A0AAE1AY53_9GAST</name>
<evidence type="ECO:0000313" key="2">
    <source>
        <dbReference type="Proteomes" id="UP001283361"/>
    </source>
</evidence>
<dbReference type="AlphaFoldDB" id="A0AAE1AY53"/>
<dbReference type="EMBL" id="JAWDGP010000915">
    <property type="protein sequence ID" value="KAK3796175.1"/>
    <property type="molecule type" value="Genomic_DNA"/>
</dbReference>
<keyword evidence="2" id="KW-1185">Reference proteome</keyword>
<evidence type="ECO:0000313" key="1">
    <source>
        <dbReference type="EMBL" id="KAK3796175.1"/>
    </source>
</evidence>
<accession>A0AAE1AY53</accession>
<dbReference type="Proteomes" id="UP001283361">
    <property type="component" value="Unassembled WGS sequence"/>
</dbReference>
<gene>
    <name evidence="1" type="ORF">RRG08_065034</name>
</gene>